<evidence type="ECO:0000313" key="3">
    <source>
        <dbReference type="Proteomes" id="UP000320300"/>
    </source>
</evidence>
<feature type="signal peptide" evidence="1">
    <location>
        <begin position="1"/>
        <end position="20"/>
    </location>
</feature>
<accession>A0A521EB31</accession>
<reference evidence="2 3" key="1">
    <citation type="submission" date="2017-05" db="EMBL/GenBank/DDBJ databases">
        <authorList>
            <person name="Varghese N."/>
            <person name="Submissions S."/>
        </authorList>
    </citation>
    <scope>NUCLEOTIDE SEQUENCE [LARGE SCALE GENOMIC DNA]</scope>
    <source>
        <strain evidence="2 3">DSM 19036</strain>
    </source>
</reference>
<proteinExistence type="predicted"/>
<keyword evidence="1" id="KW-0732">Signal</keyword>
<sequence length="303" mass="32975">MKKVLLLISIICAMIHFSNAQPPQSDPDGCPLDENGNFDPIPGLPPFCHAKYASTPGPGFPGNPNPIHLNEVTIYPSSPAHPSNPANPWYPFIFLPVPTPTPSAANPCAVLATANANGQVRAWIDNLRASTGLNYEKGVLFYGDNPIPIQGGIGQSGISFSLYDRINGMMHSHSSGDLSIYSFDDLVTLAKLKYHGLMSDPNSFFYGVFTDAGKGYMLTIDNPTLFTSFASTFAFINPGSNPLSLFYEDDYVNSSNTPAQNLQNFLQFLDQNNSGLKLLEYDSTNRTWTPKKLVNNSVTPNPC</sequence>
<evidence type="ECO:0000256" key="1">
    <source>
        <dbReference type="SAM" id="SignalP"/>
    </source>
</evidence>
<protein>
    <submittedName>
        <fullName evidence="2">Uncharacterized protein</fullName>
    </submittedName>
</protein>
<keyword evidence="3" id="KW-1185">Reference proteome</keyword>
<dbReference type="EMBL" id="FXTN01000007">
    <property type="protein sequence ID" value="SMO81123.1"/>
    <property type="molecule type" value="Genomic_DNA"/>
</dbReference>
<gene>
    <name evidence="2" type="ORF">SAMN06265348_107341</name>
</gene>
<organism evidence="2 3">
    <name type="scientific">Pedobacter westerhofensis</name>
    <dbReference type="NCBI Taxonomy" id="425512"/>
    <lineage>
        <taxon>Bacteria</taxon>
        <taxon>Pseudomonadati</taxon>
        <taxon>Bacteroidota</taxon>
        <taxon>Sphingobacteriia</taxon>
        <taxon>Sphingobacteriales</taxon>
        <taxon>Sphingobacteriaceae</taxon>
        <taxon>Pedobacter</taxon>
    </lineage>
</organism>
<evidence type="ECO:0000313" key="2">
    <source>
        <dbReference type="EMBL" id="SMO81123.1"/>
    </source>
</evidence>
<dbReference type="AlphaFoldDB" id="A0A521EB31"/>
<feature type="chain" id="PRO_5022092751" evidence="1">
    <location>
        <begin position="21"/>
        <end position="303"/>
    </location>
</feature>
<name>A0A521EB31_9SPHI</name>
<dbReference type="Proteomes" id="UP000320300">
    <property type="component" value="Unassembled WGS sequence"/>
</dbReference>
<dbReference type="RefSeq" id="WP_142529144.1">
    <property type="nucleotide sequence ID" value="NZ_CBCSJO010000007.1"/>
</dbReference>